<comment type="caution">
    <text evidence="1">The sequence shown here is derived from an EMBL/GenBank/DDBJ whole genome shotgun (WGS) entry which is preliminary data.</text>
</comment>
<proteinExistence type="predicted"/>
<dbReference type="Proteomes" id="UP001451303">
    <property type="component" value="Unassembled WGS sequence"/>
</dbReference>
<evidence type="ECO:0000313" key="1">
    <source>
        <dbReference type="EMBL" id="KAL0470014.1"/>
    </source>
</evidence>
<name>A0ABR3DBP4_NEUIN</name>
<keyword evidence="2" id="KW-1185">Reference proteome</keyword>
<organism evidence="1 2">
    <name type="scientific">Neurospora intermedia</name>
    <dbReference type="NCBI Taxonomy" id="5142"/>
    <lineage>
        <taxon>Eukaryota</taxon>
        <taxon>Fungi</taxon>
        <taxon>Dikarya</taxon>
        <taxon>Ascomycota</taxon>
        <taxon>Pezizomycotina</taxon>
        <taxon>Sordariomycetes</taxon>
        <taxon>Sordariomycetidae</taxon>
        <taxon>Sordariales</taxon>
        <taxon>Sordariaceae</taxon>
        <taxon>Neurospora</taxon>
    </lineage>
</organism>
<dbReference type="EMBL" id="JAVLET010000005">
    <property type="protein sequence ID" value="KAL0470014.1"/>
    <property type="molecule type" value="Genomic_DNA"/>
</dbReference>
<gene>
    <name evidence="1" type="ORF">QR685DRAFT_443835</name>
</gene>
<sequence>MVSQRPRCKSLPLHENDALPSLTWIPPSKCHDPPVTLAFDRREMQMCWFECSPPR</sequence>
<reference evidence="1 2" key="1">
    <citation type="submission" date="2023-09" db="EMBL/GenBank/DDBJ databases">
        <title>Multi-omics analysis of a traditional fermented food reveals byproduct-associated fungal strains for waste-to-food upcycling.</title>
        <authorList>
            <consortium name="Lawrence Berkeley National Laboratory"/>
            <person name="Rekdal V.M."/>
            <person name="Villalobos-Escobedo J.M."/>
            <person name="Rodriguez-Valeron N."/>
            <person name="Garcia M.O."/>
            <person name="Vasquez D.P."/>
            <person name="Damayanti I."/>
            <person name="Sorensen P.M."/>
            <person name="Baidoo E.E."/>
            <person name="De Carvalho A.C."/>
            <person name="Riley R."/>
            <person name="Lipzen A."/>
            <person name="He G."/>
            <person name="Yan M."/>
            <person name="Haridas S."/>
            <person name="Daum C."/>
            <person name="Yoshinaga Y."/>
            <person name="Ng V."/>
            <person name="Grigoriev I.V."/>
            <person name="Munk R."/>
            <person name="Nuraida L."/>
            <person name="Wijaya C.H."/>
            <person name="Morales P.-C."/>
            <person name="Keasling J.D."/>
        </authorList>
    </citation>
    <scope>NUCLEOTIDE SEQUENCE [LARGE SCALE GENOMIC DNA]</scope>
    <source>
        <strain evidence="1 2">FGSC 2613</strain>
    </source>
</reference>
<protein>
    <submittedName>
        <fullName evidence="1">Uncharacterized protein</fullName>
    </submittedName>
</protein>
<accession>A0ABR3DBP4</accession>
<evidence type="ECO:0000313" key="2">
    <source>
        <dbReference type="Proteomes" id="UP001451303"/>
    </source>
</evidence>